<name>A0A2I0APE4_9ASPA</name>
<organism evidence="1 2">
    <name type="scientific">Apostasia shenzhenica</name>
    <dbReference type="NCBI Taxonomy" id="1088818"/>
    <lineage>
        <taxon>Eukaryota</taxon>
        <taxon>Viridiplantae</taxon>
        <taxon>Streptophyta</taxon>
        <taxon>Embryophyta</taxon>
        <taxon>Tracheophyta</taxon>
        <taxon>Spermatophyta</taxon>
        <taxon>Magnoliopsida</taxon>
        <taxon>Liliopsida</taxon>
        <taxon>Asparagales</taxon>
        <taxon>Orchidaceae</taxon>
        <taxon>Apostasioideae</taxon>
        <taxon>Apostasia</taxon>
    </lineage>
</organism>
<dbReference type="AlphaFoldDB" id="A0A2I0APE4"/>
<keyword evidence="2" id="KW-1185">Reference proteome</keyword>
<accession>A0A2I0APE4</accession>
<proteinExistence type="predicted"/>
<reference evidence="1 2" key="1">
    <citation type="journal article" date="2017" name="Nature">
        <title>The Apostasia genome and the evolution of orchids.</title>
        <authorList>
            <person name="Zhang G.Q."/>
            <person name="Liu K.W."/>
            <person name="Li Z."/>
            <person name="Lohaus R."/>
            <person name="Hsiao Y.Y."/>
            <person name="Niu S.C."/>
            <person name="Wang J.Y."/>
            <person name="Lin Y.C."/>
            <person name="Xu Q."/>
            <person name="Chen L.J."/>
            <person name="Yoshida K."/>
            <person name="Fujiwara S."/>
            <person name="Wang Z.W."/>
            <person name="Zhang Y.Q."/>
            <person name="Mitsuda N."/>
            <person name="Wang M."/>
            <person name="Liu G.H."/>
            <person name="Pecoraro L."/>
            <person name="Huang H.X."/>
            <person name="Xiao X.J."/>
            <person name="Lin M."/>
            <person name="Wu X.Y."/>
            <person name="Wu W.L."/>
            <person name="Chen Y.Y."/>
            <person name="Chang S.B."/>
            <person name="Sakamoto S."/>
            <person name="Ohme-Takagi M."/>
            <person name="Yagi M."/>
            <person name="Zeng S.J."/>
            <person name="Shen C.Y."/>
            <person name="Yeh C.M."/>
            <person name="Luo Y.B."/>
            <person name="Tsai W.C."/>
            <person name="Van de Peer Y."/>
            <person name="Liu Z.J."/>
        </authorList>
    </citation>
    <scope>NUCLEOTIDE SEQUENCE [LARGE SCALE GENOMIC DNA]</scope>
    <source>
        <strain evidence="2">cv. Shenzhen</strain>
        <tissue evidence="1">Stem</tissue>
    </source>
</reference>
<evidence type="ECO:0000313" key="1">
    <source>
        <dbReference type="EMBL" id="PKA57413.1"/>
    </source>
</evidence>
<evidence type="ECO:0000313" key="2">
    <source>
        <dbReference type="Proteomes" id="UP000236161"/>
    </source>
</evidence>
<gene>
    <name evidence="1" type="ORF">AXF42_Ash013601</name>
</gene>
<protein>
    <submittedName>
        <fullName evidence="1">Uncharacterized protein</fullName>
    </submittedName>
</protein>
<dbReference type="EMBL" id="KZ451968">
    <property type="protein sequence ID" value="PKA57413.1"/>
    <property type="molecule type" value="Genomic_DNA"/>
</dbReference>
<dbReference type="Proteomes" id="UP000236161">
    <property type="component" value="Unassembled WGS sequence"/>
</dbReference>
<sequence length="112" mass="12621">MSRGRVSFFGPFGLPGLHVVGDRIGIMSPRANPALPSRECCIGKFGLLSRSLSQCPRAVLATTQVPRAESEFSRITCRCPRGHRNVFWIFVELQASRGYQYLLVHLYYFLNS</sequence>